<evidence type="ECO:0000256" key="1">
    <source>
        <dbReference type="SAM" id="SignalP"/>
    </source>
</evidence>
<dbReference type="EMBL" id="PYWC01000004">
    <property type="protein sequence ID" value="PWW80253.1"/>
    <property type="molecule type" value="Genomic_DNA"/>
</dbReference>
<feature type="chain" id="PRO_5016293004" evidence="1">
    <location>
        <begin position="19"/>
        <end position="119"/>
    </location>
</feature>
<evidence type="ECO:0000313" key="3">
    <source>
        <dbReference type="Proteomes" id="UP000246991"/>
    </source>
</evidence>
<keyword evidence="3" id="KW-1185">Reference proteome</keyword>
<dbReference type="AlphaFoldDB" id="A0A317T0I7"/>
<gene>
    <name evidence="2" type="ORF">C7212DRAFT_340792</name>
</gene>
<reference evidence="2 3" key="1">
    <citation type="submission" date="2018-03" db="EMBL/GenBank/DDBJ databases">
        <title>Genomes of Pezizomycetes fungi and the evolution of truffles.</title>
        <authorList>
            <person name="Murat C."/>
            <person name="Payen T."/>
            <person name="Noel B."/>
            <person name="Kuo A."/>
            <person name="Martin F.M."/>
        </authorList>
    </citation>
    <scope>NUCLEOTIDE SEQUENCE [LARGE SCALE GENOMIC DNA]</scope>
    <source>
        <strain evidence="2">091103-1</strain>
    </source>
</reference>
<dbReference type="Proteomes" id="UP000246991">
    <property type="component" value="Unassembled WGS sequence"/>
</dbReference>
<protein>
    <submittedName>
        <fullName evidence="2">Uncharacterized protein</fullName>
    </submittedName>
</protein>
<feature type="signal peptide" evidence="1">
    <location>
        <begin position="1"/>
        <end position="18"/>
    </location>
</feature>
<organism evidence="2 3">
    <name type="scientific">Tuber magnatum</name>
    <name type="common">white Piedmont truffle</name>
    <dbReference type="NCBI Taxonomy" id="42249"/>
    <lineage>
        <taxon>Eukaryota</taxon>
        <taxon>Fungi</taxon>
        <taxon>Dikarya</taxon>
        <taxon>Ascomycota</taxon>
        <taxon>Pezizomycotina</taxon>
        <taxon>Pezizomycetes</taxon>
        <taxon>Pezizales</taxon>
        <taxon>Tuberaceae</taxon>
        <taxon>Tuber</taxon>
    </lineage>
</organism>
<proteinExistence type="predicted"/>
<name>A0A317T0I7_9PEZI</name>
<comment type="caution">
    <text evidence="2">The sequence shown here is derived from an EMBL/GenBank/DDBJ whole genome shotgun (WGS) entry which is preliminary data.</text>
</comment>
<sequence>MPCGQWALQLLSLSGLRYFAILRGRSGMEGMVLWIERWYYIAAQTLWYNIISLPNLCPSIRPLGAENDVRVMVITIQYVSPVYPPCPPAKLPAPSPGRLIEGFLYCASAACTSFQFDPL</sequence>
<keyword evidence="1" id="KW-0732">Signal</keyword>
<accession>A0A317T0I7</accession>
<evidence type="ECO:0000313" key="2">
    <source>
        <dbReference type="EMBL" id="PWW80253.1"/>
    </source>
</evidence>